<organism evidence="1 2">
    <name type="scientific">Ficus carica</name>
    <name type="common">Common fig</name>
    <dbReference type="NCBI Taxonomy" id="3494"/>
    <lineage>
        <taxon>Eukaryota</taxon>
        <taxon>Viridiplantae</taxon>
        <taxon>Streptophyta</taxon>
        <taxon>Embryophyta</taxon>
        <taxon>Tracheophyta</taxon>
        <taxon>Spermatophyta</taxon>
        <taxon>Magnoliopsida</taxon>
        <taxon>eudicotyledons</taxon>
        <taxon>Gunneridae</taxon>
        <taxon>Pentapetalae</taxon>
        <taxon>rosids</taxon>
        <taxon>fabids</taxon>
        <taxon>Rosales</taxon>
        <taxon>Moraceae</taxon>
        <taxon>Ficeae</taxon>
        <taxon>Ficus</taxon>
    </lineage>
</organism>
<reference evidence="1" key="1">
    <citation type="submission" date="2023-07" db="EMBL/GenBank/DDBJ databases">
        <title>draft genome sequence of fig (Ficus carica).</title>
        <authorList>
            <person name="Takahashi T."/>
            <person name="Nishimura K."/>
        </authorList>
    </citation>
    <scope>NUCLEOTIDE SEQUENCE</scope>
</reference>
<evidence type="ECO:0000313" key="1">
    <source>
        <dbReference type="EMBL" id="GMN56241.1"/>
    </source>
</evidence>
<dbReference type="AlphaFoldDB" id="A0AA88B1D0"/>
<evidence type="ECO:0000313" key="2">
    <source>
        <dbReference type="Proteomes" id="UP001187192"/>
    </source>
</evidence>
<gene>
    <name evidence="1" type="ORF">TIFTF001_025368</name>
</gene>
<keyword evidence="2" id="KW-1185">Reference proteome</keyword>
<accession>A0AA88B1D0</accession>
<name>A0AA88B1D0_FICCA</name>
<sequence>MPHRPPARDEYFENASTISQFPHPEGDLRDHLRAHRRKVHSEDSRRFVQEATQMMQQYGVRLKALESAMHIEHKAKPKHIHQFTQEIMNIPLPERFKMPKGRRILMITSRSPLDTGE</sequence>
<comment type="caution">
    <text evidence="1">The sequence shown here is derived from an EMBL/GenBank/DDBJ whole genome shotgun (WGS) entry which is preliminary data.</text>
</comment>
<proteinExistence type="predicted"/>
<dbReference type="EMBL" id="BTGU01000062">
    <property type="protein sequence ID" value="GMN56241.1"/>
    <property type="molecule type" value="Genomic_DNA"/>
</dbReference>
<protein>
    <submittedName>
        <fullName evidence="1">Uncharacterized protein</fullName>
    </submittedName>
</protein>
<dbReference type="Proteomes" id="UP001187192">
    <property type="component" value="Unassembled WGS sequence"/>
</dbReference>